<dbReference type="Pfam" id="PF03963">
    <property type="entry name" value="FlgD"/>
    <property type="match status" value="1"/>
</dbReference>
<name>A0A7C4Q3D6_9CHLR</name>
<dbReference type="GO" id="GO:0044781">
    <property type="term" value="P:bacterial-type flagellum organization"/>
    <property type="evidence" value="ECO:0007669"/>
    <property type="project" value="UniProtKB-KW"/>
</dbReference>
<accession>A0A7C4Q3D6</accession>
<keyword evidence="2" id="KW-1005">Bacterial flagellum biogenesis</keyword>
<proteinExistence type="inferred from homology"/>
<feature type="compositionally biased region" description="Polar residues" evidence="3">
    <location>
        <begin position="1"/>
        <end position="22"/>
    </location>
</feature>
<evidence type="ECO:0000313" key="4">
    <source>
        <dbReference type="EMBL" id="HGS87109.1"/>
    </source>
</evidence>
<protein>
    <recommendedName>
        <fullName evidence="5">Flagellar hook capping protein</fullName>
    </recommendedName>
</protein>
<sequence>MQVQEVSQSLFSSVGQTNTPKIGNQPGMGDFLSMLVAQLTHQNPLEPMKDSEMMSQFTQLNSLQELQAMRAVLDSTAAANQNAYAASLIGKIVKAARSDGSTLEGVVSGVTSEKGVLYLQIGSQKAPLSDVIEIRGGVQ</sequence>
<evidence type="ECO:0000256" key="2">
    <source>
        <dbReference type="ARBA" id="ARBA00022795"/>
    </source>
</evidence>
<gene>
    <name evidence="4" type="ORF">ENT17_05760</name>
</gene>
<comment type="similarity">
    <text evidence="1">Belongs to the FlgD family.</text>
</comment>
<feature type="region of interest" description="Disordered" evidence="3">
    <location>
        <begin position="1"/>
        <end position="23"/>
    </location>
</feature>
<evidence type="ECO:0000256" key="3">
    <source>
        <dbReference type="SAM" id="MobiDB-lite"/>
    </source>
</evidence>
<comment type="caution">
    <text evidence="4">The sequence shown here is derived from an EMBL/GenBank/DDBJ whole genome shotgun (WGS) entry which is preliminary data.</text>
</comment>
<evidence type="ECO:0008006" key="5">
    <source>
        <dbReference type="Google" id="ProtNLM"/>
    </source>
</evidence>
<organism evidence="4">
    <name type="scientific">Bellilinea caldifistulae</name>
    <dbReference type="NCBI Taxonomy" id="360411"/>
    <lineage>
        <taxon>Bacteria</taxon>
        <taxon>Bacillati</taxon>
        <taxon>Chloroflexota</taxon>
        <taxon>Anaerolineae</taxon>
        <taxon>Anaerolineales</taxon>
        <taxon>Anaerolineaceae</taxon>
        <taxon>Bellilinea</taxon>
    </lineage>
</organism>
<dbReference type="EMBL" id="DSXR01000054">
    <property type="protein sequence ID" value="HGS87109.1"/>
    <property type="molecule type" value="Genomic_DNA"/>
</dbReference>
<dbReference type="InterPro" id="IPR005648">
    <property type="entry name" value="FlgD"/>
</dbReference>
<dbReference type="AlphaFoldDB" id="A0A7C4Q3D6"/>
<reference evidence="4" key="1">
    <citation type="journal article" date="2020" name="mSystems">
        <title>Genome- and Community-Level Interaction Insights into Carbon Utilization and Element Cycling Functions of Hydrothermarchaeota in Hydrothermal Sediment.</title>
        <authorList>
            <person name="Zhou Z."/>
            <person name="Liu Y."/>
            <person name="Xu W."/>
            <person name="Pan J."/>
            <person name="Luo Z.H."/>
            <person name="Li M."/>
        </authorList>
    </citation>
    <scope>NUCLEOTIDE SEQUENCE [LARGE SCALE GENOMIC DNA]</scope>
    <source>
        <strain evidence="4">SpSt-556</strain>
    </source>
</reference>
<evidence type="ECO:0000256" key="1">
    <source>
        <dbReference type="ARBA" id="ARBA00010577"/>
    </source>
</evidence>